<evidence type="ECO:0000259" key="3">
    <source>
        <dbReference type="PROSITE" id="PS50018"/>
    </source>
</evidence>
<feature type="compositionally biased region" description="Basic and acidic residues" evidence="2">
    <location>
        <begin position="393"/>
        <end position="429"/>
    </location>
</feature>
<dbReference type="Pfam" id="PF00616">
    <property type="entry name" value="RasGAP"/>
    <property type="match status" value="1"/>
</dbReference>
<feature type="domain" description="Ras-GAP" evidence="3">
    <location>
        <begin position="86"/>
        <end position="279"/>
    </location>
</feature>
<dbReference type="GO" id="GO:0005096">
    <property type="term" value="F:GTPase activator activity"/>
    <property type="evidence" value="ECO:0007669"/>
    <property type="project" value="UniProtKB-KW"/>
</dbReference>
<dbReference type="EMBL" id="GIBP01001865">
    <property type="protein sequence ID" value="NDV30834.1"/>
    <property type="molecule type" value="Transcribed_RNA"/>
</dbReference>
<dbReference type="PANTHER" id="PTHR10194">
    <property type="entry name" value="RAS GTPASE-ACTIVATING PROTEINS"/>
    <property type="match status" value="1"/>
</dbReference>
<proteinExistence type="predicted"/>
<dbReference type="InterPro" id="IPR039360">
    <property type="entry name" value="Ras_GTPase"/>
</dbReference>
<organism evidence="4">
    <name type="scientific">Arcella intermedia</name>
    <dbReference type="NCBI Taxonomy" id="1963864"/>
    <lineage>
        <taxon>Eukaryota</taxon>
        <taxon>Amoebozoa</taxon>
        <taxon>Tubulinea</taxon>
        <taxon>Elardia</taxon>
        <taxon>Arcellinida</taxon>
        <taxon>Sphaerothecina</taxon>
        <taxon>Arcellidae</taxon>
        <taxon>Arcella</taxon>
    </lineage>
</organism>
<dbReference type="PANTHER" id="PTHR10194:SF60">
    <property type="entry name" value="RAS GTPASE-ACTIVATING PROTEIN RASKOL"/>
    <property type="match status" value="1"/>
</dbReference>
<dbReference type="SUPFAM" id="SSF48350">
    <property type="entry name" value="GTPase activation domain, GAP"/>
    <property type="match status" value="1"/>
</dbReference>
<reference evidence="4" key="1">
    <citation type="journal article" date="2020" name="J. Eukaryot. Microbiol.">
        <title>De novo Sequencing, Assembly and Annotation of the Transcriptome for the Free-Living Testate Amoeba Arcella intermedia.</title>
        <authorList>
            <person name="Ribeiro G.M."/>
            <person name="Porfirio-Sousa A.L."/>
            <person name="Maurer-Alcala X.X."/>
            <person name="Katz L.A."/>
            <person name="Lahr D.J.G."/>
        </authorList>
    </citation>
    <scope>NUCLEOTIDE SEQUENCE</scope>
</reference>
<keyword evidence="1" id="KW-0343">GTPase activation</keyword>
<evidence type="ECO:0000256" key="1">
    <source>
        <dbReference type="ARBA" id="ARBA00022468"/>
    </source>
</evidence>
<dbReference type="InterPro" id="IPR008936">
    <property type="entry name" value="Rho_GTPase_activation_prot"/>
</dbReference>
<dbReference type="Gene3D" id="1.10.506.10">
    <property type="entry name" value="GTPase Activation - p120gap, domain 1"/>
    <property type="match status" value="2"/>
</dbReference>
<dbReference type="InterPro" id="IPR001936">
    <property type="entry name" value="RasGAP_dom"/>
</dbReference>
<dbReference type="PROSITE" id="PS50018">
    <property type="entry name" value="RAS_GTPASE_ACTIV_2"/>
    <property type="match status" value="1"/>
</dbReference>
<dbReference type="AlphaFoldDB" id="A0A6B2L1E0"/>
<sequence length="446" mass="51244">MVKHTQLGQLLLDLNSVELGENWYPLETAKKSKHGQIDIRLTIIFRETAILPSDKYTKLLDMLLDLSSNFKIIMIIATSKRVKGKEMIEFSQLFTKIAEFRGIAPAMVTSLLLYDVQNAESVETLFRGNSMGTKALDFYMKLVASRWLDCLRPIVQNILATEFNCEAREGKLAPEDSLDSNLKNLENYFTLTIQAIFASVRECPISLRKICYHIRNAVQETYPDDPIVPYTAVTGFIFLRFFVPAIMTPKLFGLAGEFYTGTADRTFTLVASLVQKLANFSLFEPHEAHLDRINPVLEREQENLKKFLHVICDSPHPHDEKAISFKNAFDIDLEVARLCRQFSDDLNPLLDALPAKYIASFLGELDVVFEEMKFLLKKFKNQQTKNRLYTKSENPHEEIIVRSTRGKEKDEREKRDSEKKRRSFSLDRLKKSHKSSAPKLSQSDND</sequence>
<dbReference type="CDD" id="cd04519">
    <property type="entry name" value="RasGAP"/>
    <property type="match status" value="1"/>
</dbReference>
<name>A0A6B2L1E0_9EUKA</name>
<accession>A0A6B2L1E0</accession>
<feature type="region of interest" description="Disordered" evidence="2">
    <location>
        <begin position="387"/>
        <end position="446"/>
    </location>
</feature>
<evidence type="ECO:0000256" key="2">
    <source>
        <dbReference type="SAM" id="MobiDB-lite"/>
    </source>
</evidence>
<evidence type="ECO:0000313" key="4">
    <source>
        <dbReference type="EMBL" id="NDV30834.1"/>
    </source>
</evidence>
<protein>
    <recommendedName>
        <fullName evidence="3">Ras-GAP domain-containing protein</fullName>
    </recommendedName>
</protein>
<dbReference type="SMART" id="SM00323">
    <property type="entry name" value="RasGAP"/>
    <property type="match status" value="1"/>
</dbReference>